<comment type="subcellular location">
    <subcellularLocation>
        <location evidence="1 6">Nucleus</location>
    </subcellularLocation>
</comment>
<evidence type="ECO:0000256" key="3">
    <source>
        <dbReference type="ARBA" id="ARBA00023015"/>
    </source>
</evidence>
<dbReference type="Pfam" id="PF09748">
    <property type="entry name" value="Med10"/>
    <property type="match status" value="1"/>
</dbReference>
<organism evidence="7">
    <name type="scientific">Auxenochlorella protothecoides</name>
    <name type="common">Green microalga</name>
    <name type="synonym">Chlorella protothecoides</name>
    <dbReference type="NCBI Taxonomy" id="3075"/>
    <lineage>
        <taxon>Eukaryota</taxon>
        <taxon>Viridiplantae</taxon>
        <taxon>Chlorophyta</taxon>
        <taxon>core chlorophytes</taxon>
        <taxon>Trebouxiophyceae</taxon>
        <taxon>Chlorellales</taxon>
        <taxon>Chlorellaceae</taxon>
        <taxon>Auxenochlorella</taxon>
    </lineage>
</organism>
<name>A0A1D2ADG3_AUXPR</name>
<keyword evidence="5 6" id="KW-0539">Nucleus</keyword>
<keyword evidence="3 6" id="KW-0805">Transcription regulation</keyword>
<evidence type="ECO:0000256" key="5">
    <source>
        <dbReference type="ARBA" id="ARBA00023242"/>
    </source>
</evidence>
<comment type="similarity">
    <text evidence="2 6">Belongs to the Mediator complex subunit 10 family.</text>
</comment>
<dbReference type="GO" id="GO:0016592">
    <property type="term" value="C:mediator complex"/>
    <property type="evidence" value="ECO:0007669"/>
    <property type="project" value="InterPro"/>
</dbReference>
<gene>
    <name evidence="6" type="primary">MED10</name>
    <name evidence="7" type="ORF">g.86244</name>
</gene>
<evidence type="ECO:0000256" key="4">
    <source>
        <dbReference type="ARBA" id="ARBA00023163"/>
    </source>
</evidence>
<dbReference type="GO" id="GO:0006357">
    <property type="term" value="P:regulation of transcription by RNA polymerase II"/>
    <property type="evidence" value="ECO:0007669"/>
    <property type="project" value="InterPro"/>
</dbReference>
<reference evidence="7" key="1">
    <citation type="submission" date="2015-08" db="EMBL/GenBank/DDBJ databases">
        <authorList>
            <person name="Babu N.S."/>
            <person name="Beckwith C.J."/>
            <person name="Beseler K.G."/>
            <person name="Brison A."/>
            <person name="Carone J.V."/>
            <person name="Caskin T.P."/>
            <person name="Diamond M."/>
            <person name="Durham M.E."/>
            <person name="Foxe J.M."/>
            <person name="Go M."/>
            <person name="Henderson B.A."/>
            <person name="Jones I.B."/>
            <person name="McGettigan J.A."/>
            <person name="Micheletti S.J."/>
            <person name="Nasrallah M.E."/>
            <person name="Ortiz D."/>
            <person name="Piller C.R."/>
            <person name="Privatt S.R."/>
            <person name="Schneider S.L."/>
            <person name="Sharp S."/>
            <person name="Smith T.C."/>
            <person name="Stanton J.D."/>
            <person name="Ullery H.E."/>
            <person name="Wilson R.J."/>
            <person name="Serrano M.G."/>
            <person name="Buck G."/>
            <person name="Lee V."/>
            <person name="Wang Y."/>
            <person name="Carvalho R."/>
            <person name="Voegtly L."/>
            <person name="Shi R."/>
            <person name="Duckworth R."/>
            <person name="Johnson A."/>
            <person name="Loviza R."/>
            <person name="Walstead R."/>
            <person name="Shah Z."/>
            <person name="Kiflezghi M."/>
            <person name="Wade K."/>
            <person name="Ball S.L."/>
            <person name="Bradley K.W."/>
            <person name="Asai D.J."/>
            <person name="Bowman C.A."/>
            <person name="Russell D.A."/>
            <person name="Pope W.H."/>
            <person name="Jacobs-Sera D."/>
            <person name="Hendrix R.W."/>
            <person name="Hatfull G.F."/>
        </authorList>
    </citation>
    <scope>NUCLEOTIDE SEQUENCE</scope>
</reference>
<evidence type="ECO:0000256" key="6">
    <source>
        <dbReference type="RuleBase" id="RU364146"/>
    </source>
</evidence>
<accession>A0A1D2ADG3</accession>
<protein>
    <recommendedName>
        <fullName evidence="6">Mediator of RNA polymerase II transcription subunit 10</fullName>
    </recommendedName>
    <alternativeName>
        <fullName evidence="6">Mediator complex subunit 10</fullName>
    </alternativeName>
</protein>
<dbReference type="GO" id="GO:0003712">
    <property type="term" value="F:transcription coregulator activity"/>
    <property type="evidence" value="ECO:0007669"/>
    <property type="project" value="InterPro"/>
</dbReference>
<comment type="subunit">
    <text evidence="6">Component of the Mediator complex.</text>
</comment>
<sequence length="136" mass="15026">MFETGGCASLLIQIAELNAIIQDYQGEPGLLPSKLEEYSLCLKQLVAQKDGLLAQDGTPIEVAVEMLRRIDEGDNPDAFTSAVFRSSLAANQACKGKVEAVRDLRTAVHARFKTAFPEEMQRYDRLRQRTADPNVA</sequence>
<keyword evidence="4 6" id="KW-0804">Transcription</keyword>
<evidence type="ECO:0000256" key="2">
    <source>
        <dbReference type="ARBA" id="ARBA00005389"/>
    </source>
</evidence>
<dbReference type="AlphaFoldDB" id="A0A1D2ADG3"/>
<evidence type="ECO:0000313" key="7">
    <source>
        <dbReference type="EMBL" id="JAT77188.1"/>
    </source>
</evidence>
<comment type="function">
    <text evidence="6">Component of the Mediator complex, a coactivator involved in the regulated transcription of nearly all RNA polymerase II-dependent genes. Mediator functions as a bridge to convey information from gene-specific regulatory proteins to the basal RNA polymerase II transcription machinery. Mediator is recruited to promoters by direct interactions with regulatory proteins and serves as a scaffold for the assembly of a functional preinitiation complex with RNA polymerase II and the general transcription factors.</text>
</comment>
<dbReference type="InterPro" id="IPR019145">
    <property type="entry name" value="Mediator_Med10"/>
</dbReference>
<proteinExistence type="inferred from homology"/>
<keyword evidence="6" id="KW-0010">Activator</keyword>
<evidence type="ECO:0000256" key="1">
    <source>
        <dbReference type="ARBA" id="ARBA00004123"/>
    </source>
</evidence>
<dbReference type="EMBL" id="GDKF01001434">
    <property type="protein sequence ID" value="JAT77188.1"/>
    <property type="molecule type" value="Transcribed_RNA"/>
</dbReference>